<dbReference type="Gene3D" id="3.30.870.10">
    <property type="entry name" value="Endonuclease Chain A"/>
    <property type="match status" value="2"/>
</dbReference>
<dbReference type="PROSITE" id="PS50035">
    <property type="entry name" value="PLD"/>
    <property type="match status" value="2"/>
</dbReference>
<dbReference type="HOGENOM" id="CLU_038053_1_2_9"/>
<evidence type="ECO:0000313" key="2">
    <source>
        <dbReference type="EMBL" id="ADU23109.1"/>
    </source>
</evidence>
<evidence type="ECO:0000313" key="3">
    <source>
        <dbReference type="Proteomes" id="UP000006919"/>
    </source>
</evidence>
<dbReference type="GO" id="GO:0030572">
    <property type="term" value="F:phosphatidyltransferase activity"/>
    <property type="evidence" value="ECO:0007669"/>
    <property type="project" value="UniProtKB-ARBA"/>
</dbReference>
<dbReference type="KEGG" id="ral:Rumal_2634"/>
<feature type="domain" description="PLD phosphodiesterase" evidence="1">
    <location>
        <begin position="143"/>
        <end position="170"/>
    </location>
</feature>
<dbReference type="Proteomes" id="UP000006919">
    <property type="component" value="Chromosome"/>
</dbReference>
<dbReference type="Pfam" id="PF13091">
    <property type="entry name" value="PLDc_2"/>
    <property type="match status" value="2"/>
</dbReference>
<feature type="domain" description="PLD phosphodiesterase" evidence="1">
    <location>
        <begin position="319"/>
        <end position="346"/>
    </location>
</feature>
<dbReference type="STRING" id="697329.Rumal_2634"/>
<dbReference type="PANTHER" id="PTHR21248">
    <property type="entry name" value="CARDIOLIPIN SYNTHASE"/>
    <property type="match status" value="1"/>
</dbReference>
<accession>E6UGI6</accession>
<dbReference type="GO" id="GO:0032049">
    <property type="term" value="P:cardiolipin biosynthetic process"/>
    <property type="evidence" value="ECO:0007669"/>
    <property type="project" value="UniProtKB-ARBA"/>
</dbReference>
<dbReference type="SMART" id="SM00155">
    <property type="entry name" value="PLDc"/>
    <property type="match status" value="2"/>
</dbReference>
<organism evidence="2 3">
    <name type="scientific">Ruminococcus albus (strain ATCC 27210 / DSM 20455 / JCM 14654 / NCDO 2250 / 7)</name>
    <dbReference type="NCBI Taxonomy" id="697329"/>
    <lineage>
        <taxon>Bacteria</taxon>
        <taxon>Bacillati</taxon>
        <taxon>Bacillota</taxon>
        <taxon>Clostridia</taxon>
        <taxon>Eubacteriales</taxon>
        <taxon>Oscillospiraceae</taxon>
        <taxon>Ruminococcus</taxon>
    </lineage>
</organism>
<dbReference type="EMBL" id="CP002403">
    <property type="protein sequence ID" value="ADU23109.1"/>
    <property type="molecule type" value="Genomic_DNA"/>
</dbReference>
<reference evidence="2 3" key="1">
    <citation type="journal article" date="2011" name="J. Bacteriol.">
        <title>Complete genome of the cellulolytic ruminal bacterium Ruminococcus albus 7.</title>
        <authorList>
            <person name="Suen G."/>
            <person name="Stevenson D.M."/>
            <person name="Bruce D.C."/>
            <person name="Chertkov O."/>
            <person name="Copeland A."/>
            <person name="Cheng J.F."/>
            <person name="Detter C."/>
            <person name="Detter J.C."/>
            <person name="Goodwin L.A."/>
            <person name="Han C.S."/>
            <person name="Hauser L.J."/>
            <person name="Ivanova N.N."/>
            <person name="Kyrpides N.C."/>
            <person name="Land M.L."/>
            <person name="Lapidus A."/>
            <person name="Lucas S."/>
            <person name="Ovchinnikova G."/>
            <person name="Pitluck S."/>
            <person name="Tapia R."/>
            <person name="Woyke T."/>
            <person name="Boyum J."/>
            <person name="Mead D."/>
            <person name="Weimer P.J."/>
        </authorList>
    </citation>
    <scope>NUCLEOTIDE SEQUENCE [LARGE SCALE GENOMIC DNA]</scope>
    <source>
        <strain evidence="3">ATCC 27210 / DSM 20455 / JCM 14654 / NCDO 2250 / 7</strain>
    </source>
</reference>
<evidence type="ECO:0000259" key="1">
    <source>
        <dbReference type="PROSITE" id="PS50035"/>
    </source>
</evidence>
<dbReference type="InterPro" id="IPR025202">
    <property type="entry name" value="PLD-like_dom"/>
</dbReference>
<dbReference type="AlphaFoldDB" id="E6UGI6"/>
<proteinExistence type="predicted"/>
<dbReference type="SUPFAM" id="SSF56024">
    <property type="entry name" value="Phospholipase D/nuclease"/>
    <property type="match status" value="2"/>
</dbReference>
<dbReference type="InterPro" id="IPR001736">
    <property type="entry name" value="PLipase_D/transphosphatidylase"/>
</dbReference>
<protein>
    <submittedName>
        <fullName evidence="2">Phospholipase D/Transphosphatidylase</fullName>
    </submittedName>
</protein>
<gene>
    <name evidence="2" type="ordered locus">Rumal_2634</name>
</gene>
<name>E6UGI6_RUMA7</name>
<dbReference type="PANTHER" id="PTHR21248:SF22">
    <property type="entry name" value="PHOSPHOLIPASE D"/>
    <property type="match status" value="1"/>
</dbReference>
<dbReference type="eggNOG" id="COG1502">
    <property type="taxonomic scope" value="Bacteria"/>
</dbReference>
<sequence length="406" mass="46078">MRDESPAVTVTNEVSVRADMPRHLTQEQEILEKAGERFYLLTDSRYPVYTNTEVSYYPTGERFYEALIRELAAAEDFIFMEYFIVKDGEMLDGILDVLCERMDAGVEVRMICDGLQQNDAFCEEMRSYGIDCRLYREPDRVSINERDHRKLTVIDGKTAFMGGVNISDEYINVTSPYGRWKDAAIQMRGDAVRSCTELFFEQWDRGAELDVCGEYLDKTEPAAAEGYVMPYGESPFDNEDAARDIYLEIMNGAEDYLYITAPYLNIDDEVEDAICSAAERGVEVILIVPGIPDKLYMEILARTHYERLVLSGVKLYRYTPGFIHSKVFVSDDRVATVGSINLNSRSFYRDFECGAVLTDVKCIADIKADILDTLDECVLVTEDNIIPLSPAEEIRAAMMANLEGSM</sequence>